<proteinExistence type="predicted"/>
<dbReference type="AlphaFoldDB" id="A0A0J9EK50"/>
<organism evidence="1">
    <name type="scientific">Ajellomyces dermatitidis (strain ATCC 18188 / CBS 674.68)</name>
    <name type="common">Blastomyces dermatitidis</name>
    <dbReference type="NCBI Taxonomy" id="653446"/>
    <lineage>
        <taxon>Eukaryota</taxon>
        <taxon>Fungi</taxon>
        <taxon>Dikarya</taxon>
        <taxon>Ascomycota</taxon>
        <taxon>Pezizomycotina</taxon>
        <taxon>Eurotiomycetes</taxon>
        <taxon>Eurotiomycetidae</taxon>
        <taxon>Onygenales</taxon>
        <taxon>Ajellomycetaceae</taxon>
        <taxon>Blastomyces</taxon>
    </lineage>
</organism>
<reference evidence="1" key="1">
    <citation type="submission" date="2010-03" db="EMBL/GenBank/DDBJ databases">
        <title>Annotation of Blastomyces dermatitidis strain ATCC 18188.</title>
        <authorList>
            <consortium name="The Broad Institute Genome Sequencing Platform"/>
            <consortium name="Broad Institute Genome Sequencing Center for Infectious Disease."/>
            <person name="Cuomo C."/>
            <person name="Klein B."/>
            <person name="Sullivan T."/>
            <person name="Heitman J."/>
            <person name="Young S."/>
            <person name="Zeng Q."/>
            <person name="Gargeya S."/>
            <person name="Alvarado L."/>
            <person name="Berlin A.M."/>
            <person name="Chapman S.B."/>
            <person name="Chen Z."/>
            <person name="Freedman E."/>
            <person name="Gellesch M."/>
            <person name="Goldberg J."/>
            <person name="Griggs A."/>
            <person name="Gujja S."/>
            <person name="Heilman E."/>
            <person name="Heiman D."/>
            <person name="Howarth C."/>
            <person name="Mehta T."/>
            <person name="Neiman D."/>
            <person name="Pearson M."/>
            <person name="Roberts A."/>
            <person name="Saif S."/>
            <person name="Shea T."/>
            <person name="Shenoy N."/>
            <person name="Sisk P."/>
            <person name="Stolte C."/>
            <person name="Sykes S."/>
            <person name="White J."/>
            <person name="Yandava C."/>
            <person name="Haas B."/>
            <person name="Nusbaum C."/>
            <person name="Birren B."/>
        </authorList>
    </citation>
    <scope>NUCLEOTIDE SEQUENCE</scope>
    <source>
        <strain evidence="1">ATCC 18188</strain>
    </source>
</reference>
<evidence type="ECO:0000313" key="1">
    <source>
        <dbReference type="EMBL" id="KMW66753.1"/>
    </source>
</evidence>
<gene>
    <name evidence="1" type="ORF">BDDG_11712</name>
</gene>
<protein>
    <submittedName>
        <fullName evidence="1">Uncharacterized protein</fullName>
    </submittedName>
</protein>
<dbReference type="EMBL" id="GG749410">
    <property type="protein sequence ID" value="KMW66753.1"/>
    <property type="molecule type" value="Genomic_DNA"/>
</dbReference>
<name>A0A0J9EK50_AJEDA</name>
<dbReference type="Proteomes" id="UP000007802">
    <property type="component" value="Unassembled WGS sequence"/>
</dbReference>
<sequence>MPRPSVLASWVQAGKLTCGRRSRLLLRSTYFDALSFFQRGTNPFIKSYIGCLQPRFPPIPHTPTIATGMATPVFQGRRG</sequence>
<accession>A0A0J9EK50</accession>